<sequence>SLAHTLKPHSRGPLFEYIIHNEHSAIITIDYYRQHFIIPSIIVHSSHHNPDNNSLRSSIPSAYKSIHLHSSA</sequence>
<dbReference type="EMBL" id="JACGCM010001300">
    <property type="protein sequence ID" value="KAF6156820.1"/>
    <property type="molecule type" value="Genomic_DNA"/>
</dbReference>
<evidence type="ECO:0000313" key="2">
    <source>
        <dbReference type="Proteomes" id="UP000541444"/>
    </source>
</evidence>
<protein>
    <submittedName>
        <fullName evidence="1">Uncharacterized protein</fullName>
    </submittedName>
</protein>
<dbReference type="AlphaFoldDB" id="A0A7J7MPV3"/>
<gene>
    <name evidence="1" type="ORF">GIB67_017354</name>
</gene>
<dbReference type="Proteomes" id="UP000541444">
    <property type="component" value="Unassembled WGS sequence"/>
</dbReference>
<proteinExistence type="predicted"/>
<comment type="caution">
    <text evidence="1">The sequence shown here is derived from an EMBL/GenBank/DDBJ whole genome shotgun (WGS) entry which is preliminary data.</text>
</comment>
<feature type="non-terminal residue" evidence="1">
    <location>
        <position position="72"/>
    </location>
</feature>
<feature type="non-terminal residue" evidence="1">
    <location>
        <position position="1"/>
    </location>
</feature>
<organism evidence="1 2">
    <name type="scientific">Kingdonia uniflora</name>
    <dbReference type="NCBI Taxonomy" id="39325"/>
    <lineage>
        <taxon>Eukaryota</taxon>
        <taxon>Viridiplantae</taxon>
        <taxon>Streptophyta</taxon>
        <taxon>Embryophyta</taxon>
        <taxon>Tracheophyta</taxon>
        <taxon>Spermatophyta</taxon>
        <taxon>Magnoliopsida</taxon>
        <taxon>Ranunculales</taxon>
        <taxon>Circaeasteraceae</taxon>
        <taxon>Kingdonia</taxon>
    </lineage>
</organism>
<name>A0A7J7MPV3_9MAGN</name>
<keyword evidence="2" id="KW-1185">Reference proteome</keyword>
<reference evidence="1 2" key="1">
    <citation type="journal article" date="2020" name="IScience">
        <title>Genome Sequencing of the Endangered Kingdonia uniflora (Circaeasteraceae, Ranunculales) Reveals Potential Mechanisms of Evolutionary Specialization.</title>
        <authorList>
            <person name="Sun Y."/>
            <person name="Deng T."/>
            <person name="Zhang A."/>
            <person name="Moore M.J."/>
            <person name="Landis J.B."/>
            <person name="Lin N."/>
            <person name="Zhang H."/>
            <person name="Zhang X."/>
            <person name="Huang J."/>
            <person name="Zhang X."/>
            <person name="Sun H."/>
            <person name="Wang H."/>
        </authorList>
    </citation>
    <scope>NUCLEOTIDE SEQUENCE [LARGE SCALE GENOMIC DNA]</scope>
    <source>
        <strain evidence="1">TB1705</strain>
        <tissue evidence="1">Leaf</tissue>
    </source>
</reference>
<evidence type="ECO:0000313" key="1">
    <source>
        <dbReference type="EMBL" id="KAF6156820.1"/>
    </source>
</evidence>
<accession>A0A7J7MPV3</accession>